<dbReference type="InterPro" id="IPR036726">
    <property type="entry name" value="GTP1_OBG_dom_sf"/>
</dbReference>
<evidence type="ECO:0000259" key="4">
    <source>
        <dbReference type="PROSITE" id="PS51883"/>
    </source>
</evidence>
<dbReference type="PANTHER" id="PTHR11702">
    <property type="entry name" value="DEVELOPMENTALLY REGULATED GTP-BINDING PROTEIN-RELATED"/>
    <property type="match status" value="1"/>
</dbReference>
<evidence type="ECO:0000313" key="5">
    <source>
        <dbReference type="EMBL" id="KAJ3997544.1"/>
    </source>
</evidence>
<sequence length="579" mass="64556">MLNSFLDLTPSAAAFWRRRVYQFSTCAAVYNSQALRNNEAHSEDYETYQRRRKTEWKRRQGGQSFLDHLIINVRGGKGGNGCAAFHREKFLPFGPPSGGNGGRGGDVYILPTPELTTLTSVAKRVRGENGGNGQGTWQNGKNGAPLVIRVPLGTIVREIPRGDPRRTKDEWEAEAEALEGLEPAEKQAKMRDNRWVHYPRYSESNVERDAFKEAEQLLFKQERDRRYARRKREIEHPIYMDLDKEMEVEEDPNLPLGLPRKDALGHLVASGGQGGLGNPHFLSQDNRSPKFATRGHEGERITLSLELKLLADIGFVGIPNAGKSTLLRALTGGRAQTEVAGYAFTTLNPVIGVVRVAADGSFEGGLSEGMVHEETLIEEAQKQTKMEEGAFADALTRNQQANSDAVTRGFGAGHRFDIIEHFRFTIADNPGLISKASENVGLGHSFLRSMERSLALVYVVDFSSPAPWDEISILRDELEQYLPGMSNKARMVIANKADLLAADSDAASIKDAKVKLKRLEEFVEKKMTVEDGYGNKRLLDIVPISAKYSQNLKKVVGLMQKYVVEAREESEREREQQLS</sequence>
<dbReference type="Pfam" id="PF01926">
    <property type="entry name" value="MMR_HSR1"/>
    <property type="match status" value="1"/>
</dbReference>
<organism evidence="5 6">
    <name type="scientific">Lentinula boryana</name>
    <dbReference type="NCBI Taxonomy" id="40481"/>
    <lineage>
        <taxon>Eukaryota</taxon>
        <taxon>Fungi</taxon>
        <taxon>Dikarya</taxon>
        <taxon>Basidiomycota</taxon>
        <taxon>Agaricomycotina</taxon>
        <taxon>Agaricomycetes</taxon>
        <taxon>Agaricomycetidae</taxon>
        <taxon>Agaricales</taxon>
        <taxon>Marasmiineae</taxon>
        <taxon>Omphalotaceae</taxon>
        <taxon>Lentinula</taxon>
    </lineage>
</organism>
<evidence type="ECO:0000259" key="3">
    <source>
        <dbReference type="PROSITE" id="PS51710"/>
    </source>
</evidence>
<dbReference type="SUPFAM" id="SSF52540">
    <property type="entry name" value="P-loop containing nucleoside triphosphate hydrolases"/>
    <property type="match status" value="1"/>
</dbReference>
<dbReference type="PANTHER" id="PTHR11702:SF31">
    <property type="entry name" value="MITOCHONDRIAL RIBOSOME-ASSOCIATED GTPASE 2"/>
    <property type="match status" value="1"/>
</dbReference>
<dbReference type="Gene3D" id="2.70.210.12">
    <property type="entry name" value="GTP1/OBG domain"/>
    <property type="match status" value="1"/>
</dbReference>
<reference evidence="5" key="1">
    <citation type="submission" date="2022-08" db="EMBL/GenBank/DDBJ databases">
        <authorList>
            <consortium name="DOE Joint Genome Institute"/>
            <person name="Min B."/>
            <person name="Riley R."/>
            <person name="Sierra-Patev S."/>
            <person name="Naranjo-Ortiz M."/>
            <person name="Looney B."/>
            <person name="Konkel Z."/>
            <person name="Slot J.C."/>
            <person name="Sakamoto Y."/>
            <person name="Steenwyk J.L."/>
            <person name="Rokas A."/>
            <person name="Carro J."/>
            <person name="Camarero S."/>
            <person name="Ferreira P."/>
            <person name="Molpeceres G."/>
            <person name="Ruiz-Duenas F.J."/>
            <person name="Serrano A."/>
            <person name="Henrissat B."/>
            <person name="Drula E."/>
            <person name="Hughes K.W."/>
            <person name="Mata J.L."/>
            <person name="Ishikawa N.K."/>
            <person name="Vargas-Isla R."/>
            <person name="Ushijima S."/>
            <person name="Smith C.A."/>
            <person name="Ahrendt S."/>
            <person name="Andreopoulos W."/>
            <person name="He G."/>
            <person name="Labutti K."/>
            <person name="Lipzen A."/>
            <person name="Ng V."/>
            <person name="Sandor L."/>
            <person name="Barry K."/>
            <person name="Martinez A.T."/>
            <person name="Xiao Y."/>
            <person name="Gibbons J.G."/>
            <person name="Terashima K."/>
            <person name="Hibbett D.S."/>
            <person name="Grigoriev I.V."/>
        </authorList>
    </citation>
    <scope>NUCLEOTIDE SEQUENCE</scope>
    <source>
        <strain evidence="5">TFB10827</strain>
    </source>
</reference>
<keyword evidence="1" id="KW-0547">Nucleotide-binding</keyword>
<dbReference type="Pfam" id="PF01018">
    <property type="entry name" value="GTP1_OBG"/>
    <property type="match status" value="2"/>
</dbReference>
<name>A0ABQ8QGA3_9AGAR</name>
<accession>A0ABQ8QGA3</accession>
<dbReference type="EMBL" id="MU790579">
    <property type="protein sequence ID" value="KAJ3997544.1"/>
    <property type="molecule type" value="Genomic_DNA"/>
</dbReference>
<dbReference type="InterPro" id="IPR031167">
    <property type="entry name" value="G_OBG"/>
</dbReference>
<dbReference type="InterPro" id="IPR006073">
    <property type="entry name" value="GTP-bd"/>
</dbReference>
<evidence type="ECO:0000256" key="2">
    <source>
        <dbReference type="ARBA" id="ARBA00023134"/>
    </source>
</evidence>
<dbReference type="Gene3D" id="3.40.50.300">
    <property type="entry name" value="P-loop containing nucleotide triphosphate hydrolases"/>
    <property type="match status" value="1"/>
</dbReference>
<feature type="domain" description="OBG-type G" evidence="3">
    <location>
        <begin position="311"/>
        <end position="564"/>
    </location>
</feature>
<dbReference type="InterPro" id="IPR027417">
    <property type="entry name" value="P-loop_NTPase"/>
</dbReference>
<dbReference type="PROSITE" id="PS51710">
    <property type="entry name" value="G_OBG"/>
    <property type="match status" value="1"/>
</dbReference>
<feature type="domain" description="Obg" evidence="4">
    <location>
        <begin position="63"/>
        <end position="310"/>
    </location>
</feature>
<dbReference type="Proteomes" id="UP001163828">
    <property type="component" value="Unassembled WGS sequence"/>
</dbReference>
<gene>
    <name evidence="5" type="ORF">F5050DRAFT_1569081</name>
</gene>
<dbReference type="InterPro" id="IPR045086">
    <property type="entry name" value="OBG_GTPase"/>
</dbReference>
<dbReference type="CDD" id="cd01898">
    <property type="entry name" value="Obg"/>
    <property type="match status" value="1"/>
</dbReference>
<dbReference type="PROSITE" id="PS51883">
    <property type="entry name" value="OBG"/>
    <property type="match status" value="1"/>
</dbReference>
<dbReference type="SUPFAM" id="SSF82051">
    <property type="entry name" value="Obg GTP-binding protein N-terminal domain"/>
    <property type="match status" value="1"/>
</dbReference>
<proteinExistence type="predicted"/>
<comment type="caution">
    <text evidence="5">The sequence shown here is derived from an EMBL/GenBank/DDBJ whole genome shotgun (WGS) entry which is preliminary data.</text>
</comment>
<keyword evidence="2" id="KW-0342">GTP-binding</keyword>
<evidence type="ECO:0000256" key="1">
    <source>
        <dbReference type="ARBA" id="ARBA00022741"/>
    </source>
</evidence>
<evidence type="ECO:0000313" key="6">
    <source>
        <dbReference type="Proteomes" id="UP001163828"/>
    </source>
</evidence>
<keyword evidence="6" id="KW-1185">Reference proteome</keyword>
<dbReference type="InterPro" id="IPR006169">
    <property type="entry name" value="GTP1_OBG_dom"/>
</dbReference>
<protein>
    <submittedName>
        <fullName evidence="5">GTPase</fullName>
    </submittedName>
</protein>